<accession>A0AAV6GWR4</accession>
<gene>
    <name evidence="2" type="ORF">AALO_G00097740</name>
</gene>
<keyword evidence="1" id="KW-1133">Transmembrane helix</keyword>
<name>A0AAV6GWR4_9TELE</name>
<keyword evidence="3" id="KW-1185">Reference proteome</keyword>
<keyword evidence="1" id="KW-0472">Membrane</keyword>
<organism evidence="2 3">
    <name type="scientific">Alosa alosa</name>
    <name type="common">allis shad</name>
    <dbReference type="NCBI Taxonomy" id="278164"/>
    <lineage>
        <taxon>Eukaryota</taxon>
        <taxon>Metazoa</taxon>
        <taxon>Chordata</taxon>
        <taxon>Craniata</taxon>
        <taxon>Vertebrata</taxon>
        <taxon>Euteleostomi</taxon>
        <taxon>Actinopterygii</taxon>
        <taxon>Neopterygii</taxon>
        <taxon>Teleostei</taxon>
        <taxon>Clupei</taxon>
        <taxon>Clupeiformes</taxon>
        <taxon>Clupeoidei</taxon>
        <taxon>Clupeidae</taxon>
        <taxon>Alosa</taxon>
    </lineage>
</organism>
<dbReference type="AlphaFoldDB" id="A0AAV6GWR4"/>
<protein>
    <submittedName>
        <fullName evidence="2">Uncharacterized protein</fullName>
    </submittedName>
</protein>
<evidence type="ECO:0000313" key="3">
    <source>
        <dbReference type="Proteomes" id="UP000823561"/>
    </source>
</evidence>
<feature type="transmembrane region" description="Helical" evidence="1">
    <location>
        <begin position="55"/>
        <end position="76"/>
    </location>
</feature>
<sequence>MNTIIYDTRIRLGYFYFLPAQCGSVTSPYLERVRVAWLTGMPDFTGAAVLSDDRLLSSVGLVVLLVTGDYFVGALLRGG</sequence>
<evidence type="ECO:0000313" key="2">
    <source>
        <dbReference type="EMBL" id="KAG5278327.1"/>
    </source>
</evidence>
<keyword evidence="1" id="KW-0812">Transmembrane</keyword>
<dbReference type="EMBL" id="JADWDJ010000007">
    <property type="protein sequence ID" value="KAG5278327.1"/>
    <property type="molecule type" value="Genomic_DNA"/>
</dbReference>
<evidence type="ECO:0000256" key="1">
    <source>
        <dbReference type="SAM" id="Phobius"/>
    </source>
</evidence>
<reference evidence="2" key="1">
    <citation type="submission" date="2020-10" db="EMBL/GenBank/DDBJ databases">
        <title>Chromosome-scale genome assembly of the Allis shad, Alosa alosa.</title>
        <authorList>
            <person name="Margot Z."/>
            <person name="Christophe K."/>
            <person name="Cabau C."/>
            <person name="Louis A."/>
            <person name="Berthelot C."/>
            <person name="Parey E."/>
            <person name="Roest Crollius H."/>
            <person name="Montfort J."/>
            <person name="Robinson-Rechavi M."/>
            <person name="Bucao C."/>
            <person name="Bouchez O."/>
            <person name="Gislard M."/>
            <person name="Lluch J."/>
            <person name="Milhes M."/>
            <person name="Lampietro C."/>
            <person name="Lopez Roques C."/>
            <person name="Donnadieu C."/>
            <person name="Braasch I."/>
            <person name="Desvignes T."/>
            <person name="Postlethwait J."/>
            <person name="Bobe J."/>
            <person name="Guiguen Y."/>
        </authorList>
    </citation>
    <scope>NUCLEOTIDE SEQUENCE</scope>
    <source>
        <strain evidence="2">M-15738</strain>
        <tissue evidence="2">Blood</tissue>
    </source>
</reference>
<dbReference type="Proteomes" id="UP000823561">
    <property type="component" value="Chromosome 7"/>
</dbReference>
<comment type="caution">
    <text evidence="2">The sequence shown here is derived from an EMBL/GenBank/DDBJ whole genome shotgun (WGS) entry which is preliminary data.</text>
</comment>
<proteinExistence type="predicted"/>